<reference evidence="2" key="1">
    <citation type="submission" date="2013-03" db="EMBL/GenBank/DDBJ databases">
        <authorList>
            <person name="Jeffery W."/>
            <person name="Warren W."/>
            <person name="Wilson R.K."/>
        </authorList>
    </citation>
    <scope>NUCLEOTIDE SEQUENCE</scope>
    <source>
        <strain evidence="2">female</strain>
    </source>
</reference>
<accession>A0A3B1K005</accession>
<dbReference type="Proteomes" id="UP000018467">
    <property type="component" value="Unassembled WGS sequence"/>
</dbReference>
<reference evidence="1" key="3">
    <citation type="submission" date="2025-08" db="UniProtKB">
        <authorList>
            <consortium name="Ensembl"/>
        </authorList>
    </citation>
    <scope>IDENTIFICATION</scope>
</reference>
<evidence type="ECO:0000313" key="2">
    <source>
        <dbReference type="Proteomes" id="UP000018467"/>
    </source>
</evidence>
<dbReference type="AlphaFoldDB" id="A0A3B1K005"/>
<reference evidence="1" key="4">
    <citation type="submission" date="2025-09" db="UniProtKB">
        <authorList>
            <consortium name="Ensembl"/>
        </authorList>
    </citation>
    <scope>IDENTIFICATION</scope>
</reference>
<keyword evidence="2" id="KW-1185">Reference proteome</keyword>
<dbReference type="Ensembl" id="ENSAMXT00000044237.1">
    <property type="protein sequence ID" value="ENSAMXP00000047405.1"/>
    <property type="gene ID" value="ENSAMXG00000033859.1"/>
</dbReference>
<evidence type="ECO:0000313" key="1">
    <source>
        <dbReference type="Ensembl" id="ENSAMXP00000047405.1"/>
    </source>
</evidence>
<sequence>MMWVNDGEHVRPVNSMSMSPLPHFFSCKRECLGFRGNAFLTEAIEQTLPLSMHGRVQYNQPATRWLADHPEE</sequence>
<reference evidence="2" key="2">
    <citation type="journal article" date="2014" name="Nat. Commun.">
        <title>The cavefish genome reveals candidate genes for eye loss.</title>
        <authorList>
            <person name="McGaugh S.E."/>
            <person name="Gross J.B."/>
            <person name="Aken B."/>
            <person name="Blin M."/>
            <person name="Borowsky R."/>
            <person name="Chalopin D."/>
            <person name="Hinaux H."/>
            <person name="Jeffery W.R."/>
            <person name="Keene A."/>
            <person name="Ma L."/>
            <person name="Minx P."/>
            <person name="Murphy D."/>
            <person name="O'Quin K.E."/>
            <person name="Retaux S."/>
            <person name="Rohner N."/>
            <person name="Searle S.M."/>
            <person name="Stahl B.A."/>
            <person name="Tabin C."/>
            <person name="Volff J.N."/>
            <person name="Yoshizawa M."/>
            <person name="Warren W.C."/>
        </authorList>
    </citation>
    <scope>NUCLEOTIDE SEQUENCE [LARGE SCALE GENOMIC DNA]</scope>
    <source>
        <strain evidence="2">female</strain>
    </source>
</reference>
<dbReference type="InParanoid" id="A0A3B1K005"/>
<protein>
    <submittedName>
        <fullName evidence="1">Uncharacterized protein</fullName>
    </submittedName>
</protein>
<name>A0A3B1K005_ASTMX</name>
<proteinExistence type="predicted"/>
<organism evidence="1 2">
    <name type="scientific">Astyanax mexicanus</name>
    <name type="common">Blind cave fish</name>
    <name type="synonym">Astyanax fasciatus mexicanus</name>
    <dbReference type="NCBI Taxonomy" id="7994"/>
    <lineage>
        <taxon>Eukaryota</taxon>
        <taxon>Metazoa</taxon>
        <taxon>Chordata</taxon>
        <taxon>Craniata</taxon>
        <taxon>Vertebrata</taxon>
        <taxon>Euteleostomi</taxon>
        <taxon>Actinopterygii</taxon>
        <taxon>Neopterygii</taxon>
        <taxon>Teleostei</taxon>
        <taxon>Ostariophysi</taxon>
        <taxon>Characiformes</taxon>
        <taxon>Characoidei</taxon>
        <taxon>Acestrorhamphidae</taxon>
        <taxon>Acestrorhamphinae</taxon>
        <taxon>Astyanax</taxon>
    </lineage>
</organism>